<feature type="compositionally biased region" description="Basic and acidic residues" evidence="1">
    <location>
        <begin position="16"/>
        <end position="27"/>
    </location>
</feature>
<evidence type="ECO:0000256" key="1">
    <source>
        <dbReference type="SAM" id="MobiDB-lite"/>
    </source>
</evidence>
<dbReference type="EMBL" id="AVOT02024775">
    <property type="protein sequence ID" value="MBW0515678.1"/>
    <property type="molecule type" value="Genomic_DNA"/>
</dbReference>
<keyword evidence="3" id="KW-1185">Reference proteome</keyword>
<feature type="compositionally biased region" description="Polar residues" evidence="1">
    <location>
        <begin position="49"/>
        <end position="63"/>
    </location>
</feature>
<reference evidence="2" key="1">
    <citation type="submission" date="2021-03" db="EMBL/GenBank/DDBJ databases">
        <title>Draft genome sequence of rust myrtle Austropuccinia psidii MF-1, a brazilian biotype.</title>
        <authorList>
            <person name="Quecine M.C."/>
            <person name="Pachon D.M.R."/>
            <person name="Bonatelli M.L."/>
            <person name="Correr F.H."/>
            <person name="Franceschini L.M."/>
            <person name="Leite T.F."/>
            <person name="Margarido G.R.A."/>
            <person name="Almeida C.A."/>
            <person name="Ferrarezi J.A."/>
            <person name="Labate C.A."/>
        </authorList>
    </citation>
    <scope>NUCLEOTIDE SEQUENCE</scope>
    <source>
        <strain evidence="2">MF-1</strain>
    </source>
</reference>
<accession>A0A9Q3HSD8</accession>
<proteinExistence type="predicted"/>
<feature type="region of interest" description="Disordered" evidence="1">
    <location>
        <begin position="1"/>
        <end position="64"/>
    </location>
</feature>
<comment type="caution">
    <text evidence="2">The sequence shown here is derived from an EMBL/GenBank/DDBJ whole genome shotgun (WGS) entry which is preliminary data.</text>
</comment>
<evidence type="ECO:0000313" key="3">
    <source>
        <dbReference type="Proteomes" id="UP000765509"/>
    </source>
</evidence>
<sequence>MKDLTQKILNPQPQEHQSKDTGKESVKEVFNNLKHLSEGVESPKKKHASNNQEQKVMKNSQPFSPRYPLPPISLGYQPYVLAQMAPTQLLKFYYLLEDEHSIMRFNNLTEDLEKRIVLKCGGMYLFPNFQRVPTECPTSGKELVKQFAKGQEELAKKMMEK</sequence>
<organism evidence="2 3">
    <name type="scientific">Austropuccinia psidii MF-1</name>
    <dbReference type="NCBI Taxonomy" id="1389203"/>
    <lineage>
        <taxon>Eukaryota</taxon>
        <taxon>Fungi</taxon>
        <taxon>Dikarya</taxon>
        <taxon>Basidiomycota</taxon>
        <taxon>Pucciniomycotina</taxon>
        <taxon>Pucciniomycetes</taxon>
        <taxon>Pucciniales</taxon>
        <taxon>Sphaerophragmiaceae</taxon>
        <taxon>Austropuccinia</taxon>
    </lineage>
</organism>
<protein>
    <submittedName>
        <fullName evidence="2">Uncharacterized protein</fullName>
    </submittedName>
</protein>
<dbReference type="AlphaFoldDB" id="A0A9Q3HSD8"/>
<evidence type="ECO:0000313" key="2">
    <source>
        <dbReference type="EMBL" id="MBW0515678.1"/>
    </source>
</evidence>
<name>A0A9Q3HSD8_9BASI</name>
<dbReference type="Proteomes" id="UP000765509">
    <property type="component" value="Unassembled WGS sequence"/>
</dbReference>
<gene>
    <name evidence="2" type="ORF">O181_055393</name>
</gene>